<evidence type="ECO:0000259" key="3">
    <source>
        <dbReference type="Pfam" id="PF02538"/>
    </source>
</evidence>
<keyword evidence="7" id="KW-1185">Reference proteome</keyword>
<evidence type="ECO:0000259" key="2">
    <source>
        <dbReference type="Pfam" id="PF01968"/>
    </source>
</evidence>
<name>A0A284QPC1_ARMOS</name>
<feature type="domain" description="Acetophenone carboxylase-like C-terminal" evidence="5">
    <location>
        <begin position="682"/>
        <end position="738"/>
    </location>
</feature>
<evidence type="ECO:0000259" key="5">
    <source>
        <dbReference type="Pfam" id="PF19278"/>
    </source>
</evidence>
<protein>
    <submittedName>
        <fullName evidence="6">Related to oxoprolinase</fullName>
    </submittedName>
</protein>
<dbReference type="Pfam" id="PF19278">
    <property type="entry name" value="Hydant_A_C"/>
    <property type="match status" value="1"/>
</dbReference>
<dbReference type="EMBL" id="FUEG01000001">
    <property type="protein sequence ID" value="SJK98329.1"/>
    <property type="molecule type" value="Genomic_DNA"/>
</dbReference>
<dbReference type="InterPro" id="IPR003692">
    <property type="entry name" value="Hydantoinase_B"/>
</dbReference>
<dbReference type="OrthoDB" id="3643at2759"/>
<dbReference type="InterPro" id="IPR049517">
    <property type="entry name" value="ACX-like_C"/>
</dbReference>
<reference evidence="7" key="1">
    <citation type="journal article" date="2017" name="Nat. Ecol. Evol.">
        <title>Genome expansion and lineage-specific genetic innovations in the forest pathogenic fungi Armillaria.</title>
        <authorList>
            <person name="Sipos G."/>
            <person name="Prasanna A.N."/>
            <person name="Walter M.C."/>
            <person name="O'Connor E."/>
            <person name="Balint B."/>
            <person name="Krizsan K."/>
            <person name="Kiss B."/>
            <person name="Hess J."/>
            <person name="Varga T."/>
            <person name="Slot J."/>
            <person name="Riley R."/>
            <person name="Boka B."/>
            <person name="Rigling D."/>
            <person name="Barry K."/>
            <person name="Lee J."/>
            <person name="Mihaltcheva S."/>
            <person name="LaButti K."/>
            <person name="Lipzen A."/>
            <person name="Waldron R."/>
            <person name="Moloney N.M."/>
            <person name="Sperisen C."/>
            <person name="Kredics L."/>
            <person name="Vagvoelgyi C."/>
            <person name="Patrignani A."/>
            <person name="Fitzpatrick D."/>
            <person name="Nagy I."/>
            <person name="Doyle S."/>
            <person name="Anderson J.B."/>
            <person name="Grigoriev I.V."/>
            <person name="Gueldener U."/>
            <person name="Muensterkoetter M."/>
            <person name="Nagy L.G."/>
        </authorList>
    </citation>
    <scope>NUCLEOTIDE SEQUENCE [LARGE SCALE GENOMIC DNA]</scope>
    <source>
        <strain evidence="7">C18/9</strain>
    </source>
</reference>
<evidence type="ECO:0000313" key="7">
    <source>
        <dbReference type="Proteomes" id="UP000219338"/>
    </source>
</evidence>
<dbReference type="OMA" id="VANSAMC"/>
<dbReference type="InterPro" id="IPR008040">
    <property type="entry name" value="Hydant_A_N"/>
</dbReference>
<dbReference type="GO" id="GO:0005829">
    <property type="term" value="C:cytosol"/>
    <property type="evidence" value="ECO:0007669"/>
    <property type="project" value="TreeGrafter"/>
</dbReference>
<dbReference type="GO" id="GO:0017168">
    <property type="term" value="F:5-oxoprolinase (ATP-hydrolyzing) activity"/>
    <property type="evidence" value="ECO:0007669"/>
    <property type="project" value="TreeGrafter"/>
</dbReference>
<gene>
    <name evidence="6" type="ORF">ARMOST_01594</name>
</gene>
<dbReference type="InterPro" id="IPR002821">
    <property type="entry name" value="Hydantoinase_A"/>
</dbReference>
<dbReference type="Pfam" id="PF01968">
    <property type="entry name" value="Hydantoinase_A"/>
    <property type="match status" value="1"/>
</dbReference>
<dbReference type="PANTHER" id="PTHR11365">
    <property type="entry name" value="5-OXOPROLINASE RELATED"/>
    <property type="match status" value="1"/>
</dbReference>
<dbReference type="Proteomes" id="UP000219338">
    <property type="component" value="Unassembled WGS sequence"/>
</dbReference>
<dbReference type="GO" id="GO:0006749">
    <property type="term" value="P:glutathione metabolic process"/>
    <property type="evidence" value="ECO:0007669"/>
    <property type="project" value="TreeGrafter"/>
</dbReference>
<feature type="domain" description="Hydantoinase/oxoprolinase N-terminal" evidence="4">
    <location>
        <begin position="110"/>
        <end position="236"/>
    </location>
</feature>
<evidence type="ECO:0000259" key="4">
    <source>
        <dbReference type="Pfam" id="PF05378"/>
    </source>
</evidence>
<feature type="domain" description="Hydantoinase A/oxoprolinase" evidence="2">
    <location>
        <begin position="255"/>
        <end position="546"/>
    </location>
</feature>
<feature type="domain" description="Hydantoinase/oxoprolinase N-terminal" evidence="4">
    <location>
        <begin position="15"/>
        <end position="90"/>
    </location>
</feature>
<dbReference type="Pfam" id="PF05378">
    <property type="entry name" value="Hydant_A_N"/>
    <property type="match status" value="2"/>
</dbReference>
<organism evidence="6 7">
    <name type="scientific">Armillaria ostoyae</name>
    <name type="common">Armillaria root rot fungus</name>
    <dbReference type="NCBI Taxonomy" id="47428"/>
    <lineage>
        <taxon>Eukaryota</taxon>
        <taxon>Fungi</taxon>
        <taxon>Dikarya</taxon>
        <taxon>Basidiomycota</taxon>
        <taxon>Agaricomycotina</taxon>
        <taxon>Agaricomycetes</taxon>
        <taxon>Agaricomycetidae</taxon>
        <taxon>Agaricales</taxon>
        <taxon>Marasmiineae</taxon>
        <taxon>Physalacriaceae</taxon>
        <taxon>Armillaria</taxon>
    </lineage>
</organism>
<comment type="similarity">
    <text evidence="1">Belongs to the oxoprolinase family.</text>
</comment>
<feature type="domain" description="Hydantoinase B/oxoprolinase" evidence="3">
    <location>
        <begin position="757"/>
        <end position="1289"/>
    </location>
</feature>
<dbReference type="InterPro" id="IPR045079">
    <property type="entry name" value="Oxoprolinase-like"/>
</dbReference>
<dbReference type="Pfam" id="PF02538">
    <property type="entry name" value="Hydantoinase_B"/>
    <property type="match status" value="1"/>
</dbReference>
<evidence type="ECO:0000313" key="6">
    <source>
        <dbReference type="EMBL" id="SJK98329.1"/>
    </source>
</evidence>
<proteinExistence type="inferred from homology"/>
<dbReference type="PANTHER" id="PTHR11365:SF2">
    <property type="entry name" value="5-OXOPROLINASE"/>
    <property type="match status" value="1"/>
</dbReference>
<evidence type="ECO:0000256" key="1">
    <source>
        <dbReference type="ARBA" id="ARBA00010403"/>
    </source>
</evidence>
<accession>A0A284QPC1</accession>
<dbReference type="STRING" id="47428.A0A284QPC1"/>
<sequence length="1292" mass="139789">MPIALDTLRSAAGIRIAIDRGGTFCDVFATFAHHPPVILKVLSIDAAYPDAPTEAIRRVLEIGYDSTIPRGELLDVSGVEVIRMGTTVATKWRCPIFHPPLLVAHYLAVALLERKGEKTAFIVSEGFRDLLHIGNQSRPDLFDLSAKRPGVLYEKVIEVKERVLLADVYELEGLPVVIGTSGERIQVEHVPDAGECRKHLKSLYDDGFRSLAISFLHSYTYPKHEILVADIAREVGFTHVSLSSQLSPMIRIVPRANSAAADAYLTPELQKYLQGFQKSFKNLRPRMLQFMQSDGGLVNAESFSGLRAILSGPAGGVVGIAKTCWDEKLQVPLIGFDMGGTSTDVSRFDGRFEHLMESTTAGVTIQSPQLDINTVAAGGGSLLLWQNGLLKVGPQSAGASPGPACYRKGGPLTTTDANVFLGRLLPAHFPRIFGPNENQSLDADVVKEKFTALAKQISTDTGVQKTPEEIALGFLTVATEAMCLPIRAISEARGYDPSSHHLAVFGGAGGQSACDVAAALDMSRILIHKSSAILSAFGLAKAELVDESQESFAIIADDSSSDLLRSRLAVLRVRSEGRLIAQGFTKSQLSSTSYLNMRYDGSDATLMITVEPSHDFVQVFKAKHHQEFGFSLEGRSVWVDDLRVRVSGVQDDGRAASHEALSDQISRLKLAPLTPTPFEKSKVYFGSTGWIDTGVYKLGELMPGSVIKGPAIIIDATQTIVATPSAVAMVLDDHVVLDIDLQNVDSEGKTADPLRVDPIRLSVFGHRFMSIAEQMGRTLQKTSVSVNIKERLDFSCALFDPDGRLVANAPHVPAMLGSMQFAVRWQHEHWKGRLHDGDVILSNSAVSGGVHLPDITVVTPVFDDSGREIIFYVASRGHHADVGGQTPGSMPPFSKTIYDEGASILTFKVVSAGKYNEDELIQLLVEEPLKHPGGKGTRTLKDNLSDINAQIAATYKGVRLVKNLVSKYTLRVVQMYMYAIQTTAEEAVRQLLRNFSKKHSGKALVAFDRMDDGSPIALRIDIDRESGSATFDFTGTGPEVYGNWNAPRAIVNSSIIYSLRCLLASDIPLNQGCMTPINVIIPDGCFLKPSADAAVCAGNVLTSQRLTDVVLRAFEACAASQGCMNNLTFGYDTEVTASGEKKSFGFYETIAGGGGAGPGWHGTSGVHTHMTNTRITDPEIMERRYPVILRRFSLRPGSGGKGRYHGGDGVVRDIEFRRAVQCSILSERRVYQPYGLMGGDPGELGVNLWISKDAQGKERALSIGGKNTALMAKGDRIVIMTPGGGGYGASNE</sequence>